<evidence type="ECO:0000313" key="5">
    <source>
        <dbReference type="Proteomes" id="UP000219514"/>
    </source>
</evidence>
<evidence type="ECO:0000256" key="1">
    <source>
        <dbReference type="PIRSR" id="PIRSR613078-1"/>
    </source>
</evidence>
<feature type="active site" description="Tele-phosphohistidine intermediate" evidence="1">
    <location>
        <position position="18"/>
    </location>
</feature>
<name>A0A285E690_9ACTN</name>
<protein>
    <submittedName>
        <fullName evidence="4">Probable phosphoglycerate mutase</fullName>
    </submittedName>
</protein>
<evidence type="ECO:0000256" key="2">
    <source>
        <dbReference type="PIRSR" id="PIRSR613078-2"/>
    </source>
</evidence>
<feature type="binding site" evidence="2">
    <location>
        <begin position="17"/>
        <end position="24"/>
    </location>
    <ligand>
        <name>substrate</name>
    </ligand>
</feature>
<dbReference type="SUPFAM" id="SSF53254">
    <property type="entry name" value="Phosphoglycerate mutase-like"/>
    <property type="match status" value="1"/>
</dbReference>
<dbReference type="GO" id="GO:0016791">
    <property type="term" value="F:phosphatase activity"/>
    <property type="evidence" value="ECO:0007669"/>
    <property type="project" value="TreeGrafter"/>
</dbReference>
<dbReference type="CDD" id="cd07067">
    <property type="entry name" value="HP_PGM_like"/>
    <property type="match status" value="1"/>
</dbReference>
<dbReference type="EMBL" id="OBDO01000001">
    <property type="protein sequence ID" value="SNX94527.1"/>
    <property type="molecule type" value="Genomic_DNA"/>
</dbReference>
<accession>A0A285E690</accession>
<dbReference type="Pfam" id="PF00300">
    <property type="entry name" value="His_Phos_1"/>
    <property type="match status" value="1"/>
</dbReference>
<feature type="compositionally biased region" description="Low complexity" evidence="3">
    <location>
        <begin position="213"/>
        <end position="245"/>
    </location>
</feature>
<dbReference type="SMART" id="SM00855">
    <property type="entry name" value="PGAM"/>
    <property type="match status" value="1"/>
</dbReference>
<dbReference type="Proteomes" id="UP000219514">
    <property type="component" value="Unassembled WGS sequence"/>
</dbReference>
<dbReference type="InterPro" id="IPR029033">
    <property type="entry name" value="His_PPase_superfam"/>
</dbReference>
<feature type="binding site" evidence="2">
    <location>
        <position position="71"/>
    </location>
    <ligand>
        <name>substrate</name>
    </ligand>
</feature>
<dbReference type="Gene3D" id="3.40.50.1240">
    <property type="entry name" value="Phosphoglycerate mutase-like"/>
    <property type="match status" value="1"/>
</dbReference>
<reference evidence="4 5" key="1">
    <citation type="submission" date="2017-09" db="EMBL/GenBank/DDBJ databases">
        <authorList>
            <person name="Ehlers B."/>
            <person name="Leendertz F.H."/>
        </authorList>
    </citation>
    <scope>NUCLEOTIDE SEQUENCE [LARGE SCALE GENOMIC DNA]</scope>
    <source>
        <strain evidence="4 5">DSM 46844</strain>
    </source>
</reference>
<feature type="active site" description="Proton donor/acceptor" evidence="1">
    <location>
        <position position="95"/>
    </location>
</feature>
<feature type="region of interest" description="Disordered" evidence="3">
    <location>
        <begin position="205"/>
        <end position="245"/>
    </location>
</feature>
<evidence type="ECO:0000313" key="4">
    <source>
        <dbReference type="EMBL" id="SNX94527.1"/>
    </source>
</evidence>
<gene>
    <name evidence="4" type="ORF">SAMN06893097_101323</name>
</gene>
<dbReference type="InterPro" id="IPR013078">
    <property type="entry name" value="His_Pase_superF_clade-1"/>
</dbReference>
<organism evidence="4 5">
    <name type="scientific">Geodermatophilus sabuli</name>
    <dbReference type="NCBI Taxonomy" id="1564158"/>
    <lineage>
        <taxon>Bacteria</taxon>
        <taxon>Bacillati</taxon>
        <taxon>Actinomycetota</taxon>
        <taxon>Actinomycetes</taxon>
        <taxon>Geodermatophilales</taxon>
        <taxon>Geodermatophilaceae</taxon>
        <taxon>Geodermatophilus</taxon>
    </lineage>
</organism>
<evidence type="ECO:0000256" key="3">
    <source>
        <dbReference type="SAM" id="MobiDB-lite"/>
    </source>
</evidence>
<dbReference type="PANTHER" id="PTHR48100:SF62">
    <property type="entry name" value="GLUCOSYL-3-PHOSPHOGLYCERATE PHOSPHATASE"/>
    <property type="match status" value="1"/>
</dbReference>
<dbReference type="GO" id="GO:0005737">
    <property type="term" value="C:cytoplasm"/>
    <property type="evidence" value="ECO:0007669"/>
    <property type="project" value="TreeGrafter"/>
</dbReference>
<dbReference type="RefSeq" id="WP_097203782.1">
    <property type="nucleotide sequence ID" value="NZ_JACHXB010000001.1"/>
</dbReference>
<keyword evidence="5" id="KW-1185">Reference proteome</keyword>
<dbReference type="OrthoDB" id="9781415at2"/>
<dbReference type="PANTHER" id="PTHR48100">
    <property type="entry name" value="BROAD-SPECIFICITY PHOSPHATASE YOR283W-RELATED"/>
    <property type="match status" value="1"/>
</dbReference>
<proteinExistence type="predicted"/>
<dbReference type="InterPro" id="IPR050275">
    <property type="entry name" value="PGM_Phosphatase"/>
</dbReference>
<dbReference type="AlphaFoldDB" id="A0A285E690"/>
<sequence>MSGPVPSLPVPRLLIWRHGRTEWNAVGRFQGQLDPPLDEEGRRQAARNAPQLVMTGALPQGTVVVSSDLSRAAETAATLTGLLGVQLRLDARLREVGMGSWEGLTRDEVAERHPEQYADWLAGRPIRGRGGEDPATVPQRALAALQDLPEAPAAVVVTHGGTGGRLIEALLGLGVEHRRVFGPLGNCAWSELAVQGERWRLLRHNSSAPHPPAEAAGPARAAAPLEAGATPEEAPAPVQDADAVA</sequence>